<evidence type="ECO:0000313" key="3">
    <source>
        <dbReference type="Proteomes" id="UP000037020"/>
    </source>
</evidence>
<dbReference type="EMBL" id="LGUT01003294">
    <property type="protein sequence ID" value="KOG85637.1"/>
    <property type="molecule type" value="Genomic_DNA"/>
</dbReference>
<evidence type="ECO:0000313" key="2">
    <source>
        <dbReference type="EMBL" id="KOG85637.1"/>
    </source>
</evidence>
<protein>
    <submittedName>
        <fullName evidence="2">MarR family transcriptional regulator</fullName>
    </submittedName>
</protein>
<sequence length="141" mass="15274">MDEDALAEELRQSIGELVRAVRGVDTMPPGESAILGFLARGGPLTTAELAQRRGVTHQSAAKSVKELTGGGLVRAEPHPSDGRKHLLHITDAGLARLQGERAQRAHVVNAAIRDMFDAEERERLRDCIGLLSRLASHLTEK</sequence>
<dbReference type="Proteomes" id="UP000037020">
    <property type="component" value="Unassembled WGS sequence"/>
</dbReference>
<gene>
    <name evidence="2" type="ORF">ADK38_35560</name>
</gene>
<proteinExistence type="predicted"/>
<dbReference type="InterPro" id="IPR036390">
    <property type="entry name" value="WH_DNA-bd_sf"/>
</dbReference>
<dbReference type="Gene3D" id="1.10.10.10">
    <property type="entry name" value="Winged helix-like DNA-binding domain superfamily/Winged helix DNA-binding domain"/>
    <property type="match status" value="1"/>
</dbReference>
<accession>A0ABR5IWW7</accession>
<evidence type="ECO:0000259" key="1">
    <source>
        <dbReference type="PROSITE" id="PS50995"/>
    </source>
</evidence>
<reference evidence="2 3" key="1">
    <citation type="submission" date="2015-07" db="EMBL/GenBank/DDBJ databases">
        <authorList>
            <person name="Ju K.-S."/>
            <person name="Doroghazi J.R."/>
            <person name="Metcalf W.W."/>
        </authorList>
    </citation>
    <scope>NUCLEOTIDE SEQUENCE [LARGE SCALE GENOMIC DNA]</scope>
    <source>
        <strain evidence="2 3">NRRL B-3589</strain>
    </source>
</reference>
<dbReference type="SUPFAM" id="SSF46785">
    <property type="entry name" value="Winged helix' DNA-binding domain"/>
    <property type="match status" value="1"/>
</dbReference>
<dbReference type="PANTHER" id="PTHR39515">
    <property type="entry name" value="CONSERVED PROTEIN"/>
    <property type="match status" value="1"/>
</dbReference>
<dbReference type="SMART" id="SM00347">
    <property type="entry name" value="HTH_MARR"/>
    <property type="match status" value="1"/>
</dbReference>
<comment type="caution">
    <text evidence="2">The sequence shown here is derived from an EMBL/GenBank/DDBJ whole genome shotgun (WGS) entry which is preliminary data.</text>
</comment>
<dbReference type="PROSITE" id="PS50995">
    <property type="entry name" value="HTH_MARR_2"/>
    <property type="match status" value="1"/>
</dbReference>
<name>A0ABR5IWW7_9ACTN</name>
<dbReference type="RefSeq" id="WP_030885302.1">
    <property type="nucleotide sequence ID" value="NZ_JBIRHZ010000014.1"/>
</dbReference>
<dbReference type="PANTHER" id="PTHR39515:SF2">
    <property type="entry name" value="HTH-TYPE TRANSCRIPTIONAL REGULATOR RV0880"/>
    <property type="match status" value="1"/>
</dbReference>
<organism evidence="2 3">
    <name type="scientific">Streptomyces varsoviensis</name>
    <dbReference type="NCBI Taxonomy" id="67373"/>
    <lineage>
        <taxon>Bacteria</taxon>
        <taxon>Bacillati</taxon>
        <taxon>Actinomycetota</taxon>
        <taxon>Actinomycetes</taxon>
        <taxon>Kitasatosporales</taxon>
        <taxon>Streptomycetaceae</taxon>
        <taxon>Streptomyces</taxon>
    </lineage>
</organism>
<feature type="domain" description="HTH marR-type" evidence="1">
    <location>
        <begin position="3"/>
        <end position="133"/>
    </location>
</feature>
<keyword evidence="3" id="KW-1185">Reference proteome</keyword>
<dbReference type="InterPro" id="IPR052526">
    <property type="entry name" value="HTH-type_Bedaq_tolerance"/>
</dbReference>
<dbReference type="InterPro" id="IPR036388">
    <property type="entry name" value="WH-like_DNA-bd_sf"/>
</dbReference>
<dbReference type="Pfam" id="PF12802">
    <property type="entry name" value="MarR_2"/>
    <property type="match status" value="1"/>
</dbReference>
<dbReference type="InterPro" id="IPR000835">
    <property type="entry name" value="HTH_MarR-typ"/>
</dbReference>